<comment type="caution">
    <text evidence="1">The sequence shown here is derived from an EMBL/GenBank/DDBJ whole genome shotgun (WGS) entry which is preliminary data.</text>
</comment>
<organism evidence="1 2">
    <name type="scientific">Naganishia cerealis</name>
    <dbReference type="NCBI Taxonomy" id="610337"/>
    <lineage>
        <taxon>Eukaryota</taxon>
        <taxon>Fungi</taxon>
        <taxon>Dikarya</taxon>
        <taxon>Basidiomycota</taxon>
        <taxon>Agaricomycotina</taxon>
        <taxon>Tremellomycetes</taxon>
        <taxon>Filobasidiales</taxon>
        <taxon>Filobasidiaceae</taxon>
        <taxon>Naganishia</taxon>
    </lineage>
</organism>
<name>A0ACC2WE94_9TREE</name>
<proteinExistence type="predicted"/>
<keyword evidence="2" id="KW-1185">Reference proteome</keyword>
<dbReference type="EMBL" id="JASBWR010000014">
    <property type="protein sequence ID" value="KAJ9110080.1"/>
    <property type="molecule type" value="Genomic_DNA"/>
</dbReference>
<evidence type="ECO:0000313" key="1">
    <source>
        <dbReference type="EMBL" id="KAJ9110080.1"/>
    </source>
</evidence>
<evidence type="ECO:0000313" key="2">
    <source>
        <dbReference type="Proteomes" id="UP001241377"/>
    </source>
</evidence>
<gene>
    <name evidence="1" type="ORF">QFC19_001751</name>
</gene>
<sequence length="805" mass="87782">MGYKAKNKQAPPQPLPGSDLYKDPKNKPKKGKKAKAPETSNKISNSNRSKRKADDVEVEQVTAAPKKQKTKVSSNGKGQPRVAKGKGKAEENFDTDEDEGDDILQPGSLSESEDEQPAQKKAKGKKGGKKAASGLLFRNAEQDFGGPAKALSFSDDEPDLNDESAFGNDNEEAPAVLHNFDLDDAPEGEDFDIMGDADETEDEDEEGFNFGEEEDEDEMDEFDVPENDSAFDTDEDEEDVDMEAPKAKNGKKLEEDSDLPPPHLRPNRKVGEAGSDEEEDEEDDGLITNMDGDYDEEYTLPAVSSGAGDDDEAQQEILGKTSFSDLDKRMRWLAQILGAKAEEGPFRGLQGYSRSDHLTQLQHDIANYFGYNTFLVGKLMQLFSPPEALAFFEANETPRPVTIRTNTLRTRRRDLAQALINRGVNLEPIGKWSKVGLQVFESPVPVGATPEYMAGQYMLQAASSFLPVMALAPQPNERVLDMASAPGGKTTYISALLQNTGVVFANELNKARTKSLTANIHRMGCKNVVVCSYDGREFPKVMGGFDRVLLDAPCSGTGVISKDPSVKVNKSERDFQLLAHLQKQLILCALDSCDASSSTGGYVVYSTCSVTVDEDESVVDYALRKRPNVKLVDTGLEFGVEGFKSFGGKQFHSSLSLTRRFYPHKHNMDGFYVAKFKVNKKTKSQKATSGGPSNEVDMEVDSGIIAEDDAVVQQPAKFSNEEDEALIRDSKRQALKAKGIKLSGSTDSPAGKSSDKKPSKTDTPAVPKKMPKEKSRPRPLAPTTTKKASAASASQTKKVSKTTAA</sequence>
<accession>A0ACC2WE94</accession>
<reference evidence="1" key="1">
    <citation type="submission" date="2023-04" db="EMBL/GenBank/DDBJ databases">
        <title>Draft Genome sequencing of Naganishia species isolated from polar environments using Oxford Nanopore Technology.</title>
        <authorList>
            <person name="Leo P."/>
            <person name="Venkateswaran K."/>
        </authorList>
    </citation>
    <scope>NUCLEOTIDE SEQUENCE</scope>
    <source>
        <strain evidence="1">MNA-CCFEE 5261</strain>
    </source>
</reference>
<protein>
    <submittedName>
        <fullName evidence="1">Uncharacterized protein</fullName>
    </submittedName>
</protein>
<dbReference type="Proteomes" id="UP001241377">
    <property type="component" value="Unassembled WGS sequence"/>
</dbReference>